<feature type="coiled-coil region" evidence="1">
    <location>
        <begin position="62"/>
        <end position="89"/>
    </location>
</feature>
<reference evidence="4" key="1">
    <citation type="journal article" date="2019" name="Int. J. Syst. Evol. Microbiol.">
        <title>The Global Catalogue of Microorganisms (GCM) 10K type strain sequencing project: providing services to taxonomists for standard genome sequencing and annotation.</title>
        <authorList>
            <consortium name="The Broad Institute Genomics Platform"/>
            <consortium name="The Broad Institute Genome Sequencing Center for Infectious Disease"/>
            <person name="Wu L."/>
            <person name="Ma J."/>
        </authorList>
    </citation>
    <scope>NUCLEOTIDE SEQUENCE [LARGE SCALE GENOMIC DNA]</scope>
    <source>
        <strain evidence="4">CG52</strain>
    </source>
</reference>
<dbReference type="Proteomes" id="UP001597322">
    <property type="component" value="Unassembled WGS sequence"/>
</dbReference>
<gene>
    <name evidence="3" type="ORF">ACFSE1_07460</name>
</gene>
<sequence length="135" mass="15222">METGKLLLAGLIMACSAAASHAQDEARPDRYQLEKTQNGFIRLDRQSGDVSFCREEQTGLICRMAADERKAFEQELDQLTRRVEALEKQATKTAPGLPSDEEVEKSLSIMERFFRRFMDIIGETRQDGGPPPDKT</sequence>
<dbReference type="RefSeq" id="WP_377398689.1">
    <property type="nucleotide sequence ID" value="NZ_JBHUEQ010000013.1"/>
</dbReference>
<feature type="signal peptide" evidence="2">
    <location>
        <begin position="1"/>
        <end position="22"/>
    </location>
</feature>
<evidence type="ECO:0000256" key="1">
    <source>
        <dbReference type="SAM" id="Coils"/>
    </source>
</evidence>
<keyword evidence="2" id="KW-0732">Signal</keyword>
<name>A0ABW4M3W1_9HYPH</name>
<dbReference type="EMBL" id="JBHUEQ010000013">
    <property type="protein sequence ID" value="MFD1745291.1"/>
    <property type="molecule type" value="Genomic_DNA"/>
</dbReference>
<feature type="chain" id="PRO_5046558517" evidence="2">
    <location>
        <begin position="23"/>
        <end position="135"/>
    </location>
</feature>
<protein>
    <submittedName>
        <fullName evidence="3">Uncharacterized protein</fullName>
    </submittedName>
</protein>
<keyword evidence="1" id="KW-0175">Coiled coil</keyword>
<comment type="caution">
    <text evidence="3">The sequence shown here is derived from an EMBL/GenBank/DDBJ whole genome shotgun (WGS) entry which is preliminary data.</text>
</comment>
<evidence type="ECO:0000313" key="3">
    <source>
        <dbReference type="EMBL" id="MFD1745291.1"/>
    </source>
</evidence>
<evidence type="ECO:0000313" key="4">
    <source>
        <dbReference type="Proteomes" id="UP001597322"/>
    </source>
</evidence>
<organism evidence="3 4">
    <name type="scientific">Rhizobium helianthi</name>
    <dbReference type="NCBI Taxonomy" id="1132695"/>
    <lineage>
        <taxon>Bacteria</taxon>
        <taxon>Pseudomonadati</taxon>
        <taxon>Pseudomonadota</taxon>
        <taxon>Alphaproteobacteria</taxon>
        <taxon>Hyphomicrobiales</taxon>
        <taxon>Rhizobiaceae</taxon>
        <taxon>Rhizobium/Agrobacterium group</taxon>
        <taxon>Rhizobium</taxon>
    </lineage>
</organism>
<accession>A0ABW4M3W1</accession>
<evidence type="ECO:0000256" key="2">
    <source>
        <dbReference type="SAM" id="SignalP"/>
    </source>
</evidence>
<keyword evidence="4" id="KW-1185">Reference proteome</keyword>
<proteinExistence type="predicted"/>